<dbReference type="InterPro" id="IPR011032">
    <property type="entry name" value="GroES-like_sf"/>
</dbReference>
<proteinExistence type="predicted"/>
<dbReference type="AlphaFoldDB" id="A0A5C1QRF0"/>
<dbReference type="InterPro" id="IPR013149">
    <property type="entry name" value="ADH-like_C"/>
</dbReference>
<dbReference type="KEGG" id="ock:EXM22_16755"/>
<name>A0A5C1QRF0_9SPIO</name>
<dbReference type="Gene3D" id="3.40.50.720">
    <property type="entry name" value="NAD(P)-binding Rossmann-like Domain"/>
    <property type="match status" value="1"/>
</dbReference>
<evidence type="ECO:0000313" key="5">
    <source>
        <dbReference type="Proteomes" id="UP000324209"/>
    </source>
</evidence>
<keyword evidence="5" id="KW-1185">Reference proteome</keyword>
<evidence type="ECO:0000256" key="1">
    <source>
        <dbReference type="ARBA" id="ARBA00023002"/>
    </source>
</evidence>
<protein>
    <submittedName>
        <fullName evidence="4">Alcohol dehydrogenase</fullName>
    </submittedName>
</protein>
<feature type="domain" description="Alcohol dehydrogenase-like C-terminal" evidence="2">
    <location>
        <begin position="176"/>
        <end position="299"/>
    </location>
</feature>
<evidence type="ECO:0000313" key="4">
    <source>
        <dbReference type="EMBL" id="QEN09550.1"/>
    </source>
</evidence>
<evidence type="ECO:0000259" key="2">
    <source>
        <dbReference type="Pfam" id="PF00107"/>
    </source>
</evidence>
<dbReference type="GO" id="GO:0016491">
    <property type="term" value="F:oxidoreductase activity"/>
    <property type="evidence" value="ECO:0007669"/>
    <property type="project" value="UniProtKB-KW"/>
</dbReference>
<keyword evidence="1" id="KW-0560">Oxidoreductase</keyword>
<dbReference type="Pfam" id="PF08240">
    <property type="entry name" value="ADH_N"/>
    <property type="match status" value="1"/>
</dbReference>
<evidence type="ECO:0000259" key="3">
    <source>
        <dbReference type="Pfam" id="PF08240"/>
    </source>
</evidence>
<dbReference type="SUPFAM" id="SSF51735">
    <property type="entry name" value="NAD(P)-binding Rossmann-fold domains"/>
    <property type="match status" value="1"/>
</dbReference>
<dbReference type="Proteomes" id="UP000324209">
    <property type="component" value="Chromosome"/>
</dbReference>
<dbReference type="RefSeq" id="WP_149487624.1">
    <property type="nucleotide sequence ID" value="NZ_CP036150.1"/>
</dbReference>
<organism evidence="4 5">
    <name type="scientific">Oceanispirochaeta crateris</name>
    <dbReference type="NCBI Taxonomy" id="2518645"/>
    <lineage>
        <taxon>Bacteria</taxon>
        <taxon>Pseudomonadati</taxon>
        <taxon>Spirochaetota</taxon>
        <taxon>Spirochaetia</taxon>
        <taxon>Spirochaetales</taxon>
        <taxon>Spirochaetaceae</taxon>
        <taxon>Oceanispirochaeta</taxon>
    </lineage>
</organism>
<dbReference type="InterPro" id="IPR050129">
    <property type="entry name" value="Zn_alcohol_dh"/>
</dbReference>
<reference evidence="4 5" key="1">
    <citation type="submission" date="2019-02" db="EMBL/GenBank/DDBJ databases">
        <title>Complete Genome Sequence and Methylome Analysis of free living Spirochaetas.</title>
        <authorList>
            <person name="Fomenkov A."/>
            <person name="Dubinina G."/>
            <person name="Leshcheva N."/>
            <person name="Mikheeva N."/>
            <person name="Grabovich M."/>
            <person name="Vincze T."/>
            <person name="Roberts R.J."/>
        </authorList>
    </citation>
    <scope>NUCLEOTIDE SEQUENCE [LARGE SCALE GENOMIC DNA]</scope>
    <source>
        <strain evidence="4 5">K2</strain>
    </source>
</reference>
<feature type="domain" description="Alcohol dehydrogenase-like N-terminal" evidence="3">
    <location>
        <begin position="24"/>
        <end position="132"/>
    </location>
</feature>
<dbReference type="Gene3D" id="3.90.180.10">
    <property type="entry name" value="Medium-chain alcohol dehydrogenases, catalytic domain"/>
    <property type="match status" value="1"/>
</dbReference>
<dbReference type="InterPro" id="IPR013154">
    <property type="entry name" value="ADH-like_N"/>
</dbReference>
<dbReference type="EMBL" id="CP036150">
    <property type="protein sequence ID" value="QEN09550.1"/>
    <property type="molecule type" value="Genomic_DNA"/>
</dbReference>
<gene>
    <name evidence="4" type="ORF">EXM22_16755</name>
</gene>
<accession>A0A5C1QRF0</accession>
<dbReference type="PANTHER" id="PTHR43401">
    <property type="entry name" value="L-THREONINE 3-DEHYDROGENASE"/>
    <property type="match status" value="1"/>
</dbReference>
<dbReference type="OrthoDB" id="9769198at2"/>
<dbReference type="InterPro" id="IPR036291">
    <property type="entry name" value="NAD(P)-bd_dom_sf"/>
</dbReference>
<dbReference type="Pfam" id="PF00107">
    <property type="entry name" value="ADH_zinc_N"/>
    <property type="match status" value="1"/>
</dbReference>
<dbReference type="SUPFAM" id="SSF50129">
    <property type="entry name" value="GroES-like"/>
    <property type="match status" value="1"/>
</dbReference>
<dbReference type="PANTHER" id="PTHR43401:SF2">
    <property type="entry name" value="L-THREONINE 3-DEHYDROGENASE"/>
    <property type="match status" value="1"/>
</dbReference>
<sequence>MRQAVMTSPGTIEFKEVAKPVAAKGEVLLRVMCIGVCGSDVHVYHGLHPYTPYPVVQGHEVSFEVVSFAEGVTGFSPGDRVTIEPQVSCGECFACKSGLYNICDNLKVLGFQTTGCASDYFVAPAAKLVKLDPSMKYEHGAMMEPLSVAVRAVNQAFSEADGGIKGKQVLVYGAGPIGNLVAQAAHGMGASKVMISDLNEFRLEKAKACGIEFISNPAKDNLAEQVDEYFGKDRKADVIFECVGVNGTMDSAIEIARKGTPIVVVGVFGKKAEIDMARVNENELKLIGTARYVLEDFEIAKGLVASGKVNLNPLVTDVFDFEKYNEAYLKIQNEPATTMKVIIQVNS</sequence>